<feature type="transmembrane region" description="Helical" evidence="1">
    <location>
        <begin position="20"/>
        <end position="40"/>
    </location>
</feature>
<sequence length="42" mass="4268">EGGGLMTRLTREHGQSLAGYTLILAPATIVVAFVLAVVALTG</sequence>
<keyword evidence="1" id="KW-0472">Membrane</keyword>
<dbReference type="AlphaFoldDB" id="X0UX46"/>
<comment type="caution">
    <text evidence="2">The sequence shown here is derived from an EMBL/GenBank/DDBJ whole genome shotgun (WGS) entry which is preliminary data.</text>
</comment>
<accession>X0UX46</accession>
<evidence type="ECO:0000313" key="2">
    <source>
        <dbReference type="EMBL" id="GAF92990.1"/>
    </source>
</evidence>
<protein>
    <submittedName>
        <fullName evidence="2">Uncharacterized protein</fullName>
    </submittedName>
</protein>
<evidence type="ECO:0000256" key="1">
    <source>
        <dbReference type="SAM" id="Phobius"/>
    </source>
</evidence>
<gene>
    <name evidence="2" type="ORF">S01H1_27851</name>
</gene>
<dbReference type="EMBL" id="BARS01016990">
    <property type="protein sequence ID" value="GAF92990.1"/>
    <property type="molecule type" value="Genomic_DNA"/>
</dbReference>
<name>X0UX46_9ZZZZ</name>
<keyword evidence="1" id="KW-1133">Transmembrane helix</keyword>
<feature type="non-terminal residue" evidence="2">
    <location>
        <position position="1"/>
    </location>
</feature>
<organism evidence="2">
    <name type="scientific">marine sediment metagenome</name>
    <dbReference type="NCBI Taxonomy" id="412755"/>
    <lineage>
        <taxon>unclassified sequences</taxon>
        <taxon>metagenomes</taxon>
        <taxon>ecological metagenomes</taxon>
    </lineage>
</organism>
<reference evidence="2" key="1">
    <citation type="journal article" date="2014" name="Front. Microbiol.">
        <title>High frequency of phylogenetically diverse reductive dehalogenase-homologous genes in deep subseafloor sedimentary metagenomes.</title>
        <authorList>
            <person name="Kawai M."/>
            <person name="Futagami T."/>
            <person name="Toyoda A."/>
            <person name="Takaki Y."/>
            <person name="Nishi S."/>
            <person name="Hori S."/>
            <person name="Arai W."/>
            <person name="Tsubouchi T."/>
            <person name="Morono Y."/>
            <person name="Uchiyama I."/>
            <person name="Ito T."/>
            <person name="Fujiyama A."/>
            <person name="Inagaki F."/>
            <person name="Takami H."/>
        </authorList>
    </citation>
    <scope>NUCLEOTIDE SEQUENCE</scope>
    <source>
        <strain evidence="2">Expedition CK06-06</strain>
    </source>
</reference>
<keyword evidence="1" id="KW-0812">Transmembrane</keyword>
<proteinExistence type="predicted"/>